<dbReference type="RefSeq" id="WP_181613269.1">
    <property type="nucleotide sequence ID" value="NZ_BAABAM010000004.1"/>
</dbReference>
<feature type="transmembrane region" description="Helical" evidence="2">
    <location>
        <begin position="12"/>
        <end position="32"/>
    </location>
</feature>
<dbReference type="Proteomes" id="UP000530928">
    <property type="component" value="Unassembled WGS sequence"/>
</dbReference>
<dbReference type="AlphaFoldDB" id="A0A7W0CNL5"/>
<gene>
    <name evidence="3" type="ORF">HNR30_005880</name>
</gene>
<keyword evidence="4" id="KW-1185">Reference proteome</keyword>
<sequence>MSRSRRRRRTARGLWVAVPTAGAVLAGIGYLVTHDEGPQRPVVAVTVPSRAAVEGPQAAAHPSPSAKPTKARKPKASSEEKADGPSKHTDRRAADYFKRRWDDKPVKRIKDVRTVGGYLRIYTDLPESADNSDSALTLCERGLEYLRDQGVADPVVFVQAEFGENGNPVLANILGPGDDNCRVTHPEPG</sequence>
<keyword evidence="2" id="KW-0472">Membrane</keyword>
<evidence type="ECO:0000256" key="2">
    <source>
        <dbReference type="SAM" id="Phobius"/>
    </source>
</evidence>
<evidence type="ECO:0000313" key="3">
    <source>
        <dbReference type="EMBL" id="MBA2894508.1"/>
    </source>
</evidence>
<name>A0A7W0CNL5_9ACTN</name>
<evidence type="ECO:0000313" key="4">
    <source>
        <dbReference type="Proteomes" id="UP000530928"/>
    </source>
</evidence>
<evidence type="ECO:0000256" key="1">
    <source>
        <dbReference type="SAM" id="MobiDB-lite"/>
    </source>
</evidence>
<comment type="caution">
    <text evidence="3">The sequence shown here is derived from an EMBL/GenBank/DDBJ whole genome shotgun (WGS) entry which is preliminary data.</text>
</comment>
<protein>
    <submittedName>
        <fullName evidence="3">Uncharacterized protein</fullName>
    </submittedName>
</protein>
<dbReference type="EMBL" id="JACDUR010000006">
    <property type="protein sequence ID" value="MBA2894508.1"/>
    <property type="molecule type" value="Genomic_DNA"/>
</dbReference>
<proteinExistence type="predicted"/>
<feature type="compositionally biased region" description="Basic and acidic residues" evidence="1">
    <location>
        <begin position="76"/>
        <end position="97"/>
    </location>
</feature>
<keyword evidence="2" id="KW-0812">Transmembrane</keyword>
<reference evidence="3 4" key="1">
    <citation type="submission" date="2020-07" db="EMBL/GenBank/DDBJ databases">
        <title>Genomic Encyclopedia of Type Strains, Phase IV (KMG-IV): sequencing the most valuable type-strain genomes for metagenomic binning, comparative biology and taxonomic classification.</title>
        <authorList>
            <person name="Goeker M."/>
        </authorList>
    </citation>
    <scope>NUCLEOTIDE SEQUENCE [LARGE SCALE GENOMIC DNA]</scope>
    <source>
        <strain evidence="3 4">DSM 45533</strain>
    </source>
</reference>
<organism evidence="3 4">
    <name type="scientific">Nonomuraea soli</name>
    <dbReference type="NCBI Taxonomy" id="1032476"/>
    <lineage>
        <taxon>Bacteria</taxon>
        <taxon>Bacillati</taxon>
        <taxon>Actinomycetota</taxon>
        <taxon>Actinomycetes</taxon>
        <taxon>Streptosporangiales</taxon>
        <taxon>Streptosporangiaceae</taxon>
        <taxon>Nonomuraea</taxon>
    </lineage>
</organism>
<accession>A0A7W0CNL5</accession>
<keyword evidence="2" id="KW-1133">Transmembrane helix</keyword>
<feature type="region of interest" description="Disordered" evidence="1">
    <location>
        <begin position="53"/>
        <end position="97"/>
    </location>
</feature>